<evidence type="ECO:0000313" key="1">
    <source>
        <dbReference type="EMBL" id="ART32194.1"/>
    </source>
</evidence>
<gene>
    <name evidence="1" type="ORF">AEK19_MT2035</name>
</gene>
<sequence>MWITSNGFLVFGFPVLLERREGKAAAWLKLKAVVVLGSGGPGVSAVNKARFRSRGLSWLVFNFVLLSVNKGRGEWCGGPFSTLY</sequence>
<organism evidence="1">
    <name type="scientific">Utricularia reniformis</name>
    <dbReference type="NCBI Taxonomy" id="192314"/>
    <lineage>
        <taxon>Eukaryota</taxon>
        <taxon>Viridiplantae</taxon>
        <taxon>Streptophyta</taxon>
        <taxon>Embryophyta</taxon>
        <taxon>Tracheophyta</taxon>
        <taxon>Spermatophyta</taxon>
        <taxon>Magnoliopsida</taxon>
        <taxon>eudicotyledons</taxon>
        <taxon>Gunneridae</taxon>
        <taxon>Pentapetalae</taxon>
        <taxon>asterids</taxon>
        <taxon>lamiids</taxon>
        <taxon>Lamiales</taxon>
        <taxon>Lentibulariaceae</taxon>
        <taxon>Utricularia</taxon>
    </lineage>
</organism>
<dbReference type="EMBL" id="KY774314">
    <property type="protein sequence ID" value="ART32194.1"/>
    <property type="molecule type" value="Genomic_DNA"/>
</dbReference>
<proteinExistence type="predicted"/>
<dbReference type="AlphaFoldDB" id="A0A1Y0B480"/>
<accession>A0A1Y0B480</accession>
<name>A0A1Y0B480_9LAMI</name>
<reference evidence="1" key="1">
    <citation type="submission" date="2017-03" db="EMBL/GenBank/DDBJ databases">
        <title>The mitochondrial genome of the carnivorous plant Utricularia reniformis (Lentibulariaceae): structure, comparative analysis and evolutionary landmarks.</title>
        <authorList>
            <person name="Silva S.R."/>
            <person name="Alvarenga D.O."/>
            <person name="Michael T.P."/>
            <person name="Miranda V.F.O."/>
            <person name="Varani A.M."/>
        </authorList>
    </citation>
    <scope>NUCLEOTIDE SEQUENCE</scope>
</reference>
<protein>
    <submittedName>
        <fullName evidence="1">Uncharacterized protein</fullName>
    </submittedName>
</protein>
<geneLocation type="mitochondrion" evidence="1"/>
<keyword evidence="1" id="KW-0496">Mitochondrion</keyword>